<dbReference type="Gramene" id="Psat02G0490400-T1">
    <property type="protein sequence ID" value="KAI5439303.1"/>
    <property type="gene ID" value="KIW84_024904"/>
</dbReference>
<dbReference type="PROSITE" id="PS50007">
    <property type="entry name" value="PIPLC_X_DOMAIN"/>
    <property type="match status" value="1"/>
</dbReference>
<gene>
    <name evidence="3" type="ORF">KIW84_024904</name>
</gene>
<comment type="caution">
    <text evidence="3">The sequence shown here is derived from an EMBL/GenBank/DDBJ whole genome shotgun (WGS) entry which is preliminary data.</text>
</comment>
<feature type="signal peptide" evidence="2">
    <location>
        <begin position="1"/>
        <end position="35"/>
    </location>
</feature>
<keyword evidence="2" id="KW-0732">Signal</keyword>
<dbReference type="GO" id="GO:0006629">
    <property type="term" value="P:lipid metabolic process"/>
    <property type="evidence" value="ECO:0007669"/>
    <property type="project" value="InterPro"/>
</dbReference>
<protein>
    <submittedName>
        <fullName evidence="3">Uncharacterized protein</fullName>
    </submittedName>
</protein>
<sequence length="423" mass="46685">MFCFLQRLHGDIRIHNLQTHIFVLIAMCLFTYSSSSKIGETCGTCDAGLTCQTCPANGNTRPRCSRIQTLNPITKVKGLPFNRYSWLTTHNSFALAGARSSTGSFIIAPMNQDDKIGDQLKNGVRGFMLDMYDFQNNVWLCHSTRNKCFNFTSFIPAVDALNEIRAFLDSNPSEIVTIFIEDYVAAPSGITKVFQGSGINKYMFPLALMPTKGEDWPTVDDMIQKNHRFIAFTSKKSKEESEGIPFLWKYVVENQYGSEGMQEGICSSRPESPPLDLKSRSLVLVNFFHSTPNRSQSCADNSAPLLNMIRTCHKAAGNRWPNFIAVDYYLRNDGGGAAEAVDEANGHLTCGCDNINYCKVNGTFGECDVPQISPPPPAAEAAPDGNQQSPKNNQTSSAYIGRTATMIQPVMLVLVATTFLALL</sequence>
<feature type="chain" id="PRO_5038670163" evidence="2">
    <location>
        <begin position="36"/>
        <end position="423"/>
    </location>
</feature>
<dbReference type="EMBL" id="JAMSHJ010000002">
    <property type="protein sequence ID" value="KAI5439303.1"/>
    <property type="molecule type" value="Genomic_DNA"/>
</dbReference>
<dbReference type="OrthoDB" id="7984201at2759"/>
<dbReference type="InterPro" id="IPR051057">
    <property type="entry name" value="PI-PLC_domain"/>
</dbReference>
<dbReference type="Pfam" id="PF26178">
    <property type="entry name" value="PI-PLC_cat"/>
    <property type="match status" value="1"/>
</dbReference>
<dbReference type="GO" id="GO:0008081">
    <property type="term" value="F:phosphoric diester hydrolase activity"/>
    <property type="evidence" value="ECO:0007669"/>
    <property type="project" value="InterPro"/>
</dbReference>
<evidence type="ECO:0000313" key="3">
    <source>
        <dbReference type="EMBL" id="KAI5439303.1"/>
    </source>
</evidence>
<dbReference type="SUPFAM" id="SSF51695">
    <property type="entry name" value="PLC-like phosphodiesterases"/>
    <property type="match status" value="1"/>
</dbReference>
<evidence type="ECO:0000256" key="1">
    <source>
        <dbReference type="SAM" id="MobiDB-lite"/>
    </source>
</evidence>
<dbReference type="CDD" id="cd08588">
    <property type="entry name" value="PI-PLCc_At5g67130_like"/>
    <property type="match status" value="1"/>
</dbReference>
<evidence type="ECO:0000313" key="4">
    <source>
        <dbReference type="Proteomes" id="UP001058974"/>
    </source>
</evidence>
<dbReference type="PANTHER" id="PTHR13593">
    <property type="match status" value="1"/>
</dbReference>
<dbReference type="PANTHER" id="PTHR13593:SF135">
    <property type="entry name" value="MAP3K-LIKE KINASE"/>
    <property type="match status" value="1"/>
</dbReference>
<feature type="compositionally biased region" description="Polar residues" evidence="1">
    <location>
        <begin position="385"/>
        <end position="395"/>
    </location>
</feature>
<name>A0A9D4YGU6_PEA</name>
<dbReference type="Proteomes" id="UP001058974">
    <property type="component" value="Chromosome 2"/>
</dbReference>
<dbReference type="InterPro" id="IPR017946">
    <property type="entry name" value="PLC-like_Pdiesterase_TIM-brl"/>
</dbReference>
<keyword evidence="4" id="KW-1185">Reference proteome</keyword>
<organism evidence="3 4">
    <name type="scientific">Pisum sativum</name>
    <name type="common">Garden pea</name>
    <name type="synonym">Lathyrus oleraceus</name>
    <dbReference type="NCBI Taxonomy" id="3888"/>
    <lineage>
        <taxon>Eukaryota</taxon>
        <taxon>Viridiplantae</taxon>
        <taxon>Streptophyta</taxon>
        <taxon>Embryophyta</taxon>
        <taxon>Tracheophyta</taxon>
        <taxon>Spermatophyta</taxon>
        <taxon>Magnoliopsida</taxon>
        <taxon>eudicotyledons</taxon>
        <taxon>Gunneridae</taxon>
        <taxon>Pentapetalae</taxon>
        <taxon>rosids</taxon>
        <taxon>fabids</taxon>
        <taxon>Fabales</taxon>
        <taxon>Fabaceae</taxon>
        <taxon>Papilionoideae</taxon>
        <taxon>50 kb inversion clade</taxon>
        <taxon>NPAAA clade</taxon>
        <taxon>Hologalegina</taxon>
        <taxon>IRL clade</taxon>
        <taxon>Fabeae</taxon>
        <taxon>Lathyrus</taxon>
    </lineage>
</organism>
<proteinExistence type="predicted"/>
<accession>A0A9D4YGU6</accession>
<reference evidence="3 4" key="1">
    <citation type="journal article" date="2022" name="Nat. Genet.">
        <title>Improved pea reference genome and pan-genome highlight genomic features and evolutionary characteristics.</title>
        <authorList>
            <person name="Yang T."/>
            <person name="Liu R."/>
            <person name="Luo Y."/>
            <person name="Hu S."/>
            <person name="Wang D."/>
            <person name="Wang C."/>
            <person name="Pandey M.K."/>
            <person name="Ge S."/>
            <person name="Xu Q."/>
            <person name="Li N."/>
            <person name="Li G."/>
            <person name="Huang Y."/>
            <person name="Saxena R.K."/>
            <person name="Ji Y."/>
            <person name="Li M."/>
            <person name="Yan X."/>
            <person name="He Y."/>
            <person name="Liu Y."/>
            <person name="Wang X."/>
            <person name="Xiang C."/>
            <person name="Varshney R.K."/>
            <person name="Ding H."/>
            <person name="Gao S."/>
            <person name="Zong X."/>
        </authorList>
    </citation>
    <scope>NUCLEOTIDE SEQUENCE [LARGE SCALE GENOMIC DNA]</scope>
    <source>
        <strain evidence="3 4">cv. Zhongwan 6</strain>
    </source>
</reference>
<evidence type="ECO:0000256" key="2">
    <source>
        <dbReference type="SAM" id="SignalP"/>
    </source>
</evidence>
<feature type="region of interest" description="Disordered" evidence="1">
    <location>
        <begin position="371"/>
        <end position="395"/>
    </location>
</feature>
<dbReference type="AlphaFoldDB" id="A0A9D4YGU6"/>
<dbReference type="Gene3D" id="3.20.20.190">
    <property type="entry name" value="Phosphatidylinositol (PI) phosphodiesterase"/>
    <property type="match status" value="1"/>
</dbReference>